<dbReference type="Pfam" id="PF13673">
    <property type="entry name" value="Acetyltransf_10"/>
    <property type="match status" value="1"/>
</dbReference>
<evidence type="ECO:0000259" key="1">
    <source>
        <dbReference type="PROSITE" id="PS51186"/>
    </source>
</evidence>
<evidence type="ECO:0000313" key="2">
    <source>
        <dbReference type="EMBL" id="MEF3833867.1"/>
    </source>
</evidence>
<feature type="domain" description="N-acetyltransferase" evidence="1">
    <location>
        <begin position="7"/>
        <end position="149"/>
    </location>
</feature>
<proteinExistence type="predicted"/>
<dbReference type="InterPro" id="IPR016181">
    <property type="entry name" value="Acyl_CoA_acyltransferase"/>
</dbReference>
<name>A0ABU7XT15_9FLAO</name>
<sequence length="150" mass="17383">MLKIQVKTFEELTKQELYSLLQLRSEVFVVEQDCVYQDIDGKDQKALHVLGFKEDKLVAYTRIFKPGDYFKEPSIGRVVVIKSERAYKYGYDIMKASIKAITEHFNPSLVKISAQVYLTKFYTNLGFTAIGEEYLEDDIPHIAMIKELTL</sequence>
<keyword evidence="2" id="KW-0808">Transferase</keyword>
<protein>
    <submittedName>
        <fullName evidence="2">GNAT family N-acetyltransferase</fullName>
        <ecNumber evidence="2">2.3.1.-</ecNumber>
    </submittedName>
</protein>
<evidence type="ECO:0000313" key="3">
    <source>
        <dbReference type="Proteomes" id="UP001337305"/>
    </source>
</evidence>
<comment type="caution">
    <text evidence="2">The sequence shown here is derived from an EMBL/GenBank/DDBJ whole genome shotgun (WGS) entry which is preliminary data.</text>
</comment>
<dbReference type="GO" id="GO:0016746">
    <property type="term" value="F:acyltransferase activity"/>
    <property type="evidence" value="ECO:0007669"/>
    <property type="project" value="UniProtKB-KW"/>
</dbReference>
<accession>A0ABU7XT15</accession>
<dbReference type="EC" id="2.3.1.-" evidence="2"/>
<dbReference type="SUPFAM" id="SSF55729">
    <property type="entry name" value="Acyl-CoA N-acyltransferases (Nat)"/>
    <property type="match status" value="1"/>
</dbReference>
<reference evidence="2 3" key="1">
    <citation type="submission" date="2022-09" db="EMBL/GenBank/DDBJ databases">
        <title>Genome sequencing of Flavivirga sp. MEBiC05379.</title>
        <authorList>
            <person name="Oh H.-M."/>
            <person name="Kwon K.K."/>
            <person name="Park M.J."/>
            <person name="Yang S.-H."/>
        </authorList>
    </citation>
    <scope>NUCLEOTIDE SEQUENCE [LARGE SCALE GENOMIC DNA]</scope>
    <source>
        <strain evidence="2 3">MEBiC05379</strain>
    </source>
</reference>
<organism evidence="2 3">
    <name type="scientific">Flavivirga spongiicola</name>
    <dbReference type="NCBI Taxonomy" id="421621"/>
    <lineage>
        <taxon>Bacteria</taxon>
        <taxon>Pseudomonadati</taxon>
        <taxon>Bacteroidota</taxon>
        <taxon>Flavobacteriia</taxon>
        <taxon>Flavobacteriales</taxon>
        <taxon>Flavobacteriaceae</taxon>
        <taxon>Flavivirga</taxon>
    </lineage>
</organism>
<gene>
    <name evidence="2" type="ORF">N1F79_12055</name>
</gene>
<dbReference type="Proteomes" id="UP001337305">
    <property type="component" value="Unassembled WGS sequence"/>
</dbReference>
<dbReference type="EMBL" id="JAODOP010000004">
    <property type="protein sequence ID" value="MEF3833867.1"/>
    <property type="molecule type" value="Genomic_DNA"/>
</dbReference>
<dbReference type="Gene3D" id="3.40.630.30">
    <property type="match status" value="1"/>
</dbReference>
<dbReference type="InterPro" id="IPR000182">
    <property type="entry name" value="GNAT_dom"/>
</dbReference>
<keyword evidence="3" id="KW-1185">Reference proteome</keyword>
<keyword evidence="2" id="KW-0012">Acyltransferase</keyword>
<dbReference type="RefSeq" id="WP_303306206.1">
    <property type="nucleotide sequence ID" value="NZ_JAODOP010000004.1"/>
</dbReference>
<dbReference type="PROSITE" id="PS51186">
    <property type="entry name" value="GNAT"/>
    <property type="match status" value="1"/>
</dbReference>